<dbReference type="Proteomes" id="UP000052020">
    <property type="component" value="Unassembled WGS sequence"/>
</dbReference>
<dbReference type="EMBL" id="LIZY01000038">
    <property type="protein sequence ID" value="KPJ64187.1"/>
    <property type="molecule type" value="Genomic_DNA"/>
</dbReference>
<organism evidence="6 7">
    <name type="scientific">candidate division KD3-62 bacterium DG_56</name>
    <dbReference type="NCBI Taxonomy" id="1704032"/>
    <lineage>
        <taxon>Bacteria</taxon>
        <taxon>candidate division KD3-62</taxon>
    </lineage>
</organism>
<evidence type="ECO:0000256" key="1">
    <source>
        <dbReference type="ARBA" id="ARBA00022676"/>
    </source>
</evidence>
<evidence type="ECO:0000313" key="7">
    <source>
        <dbReference type="Proteomes" id="UP000052020"/>
    </source>
</evidence>
<dbReference type="InterPro" id="IPR012341">
    <property type="entry name" value="6hp_glycosidase-like_sf"/>
</dbReference>
<dbReference type="InterPro" id="IPR010383">
    <property type="entry name" value="Glyco_hydrolase_94_b-supersand"/>
</dbReference>
<feature type="non-terminal residue" evidence="6">
    <location>
        <position position="1"/>
    </location>
</feature>
<dbReference type="SUPFAM" id="SSF74650">
    <property type="entry name" value="Galactose mutarotase-like"/>
    <property type="match status" value="1"/>
</dbReference>
<dbReference type="GO" id="GO:0030246">
    <property type="term" value="F:carbohydrate binding"/>
    <property type="evidence" value="ECO:0007669"/>
    <property type="project" value="InterPro"/>
</dbReference>
<dbReference type="PATRIC" id="fig|1704032.3.peg.224"/>
<dbReference type="InterPro" id="IPR005194">
    <property type="entry name" value="Glyco_hydro_65_C"/>
</dbReference>
<dbReference type="Gene3D" id="2.70.98.40">
    <property type="entry name" value="Glycoside hydrolase, family 65, N-terminal domain"/>
    <property type="match status" value="1"/>
</dbReference>
<dbReference type="GO" id="GO:0005975">
    <property type="term" value="P:carbohydrate metabolic process"/>
    <property type="evidence" value="ECO:0007669"/>
    <property type="project" value="InterPro"/>
</dbReference>
<dbReference type="Gene3D" id="2.60.420.10">
    <property type="entry name" value="Maltose phosphorylase, domain 3"/>
    <property type="match status" value="1"/>
</dbReference>
<dbReference type="Gene3D" id="1.50.10.10">
    <property type="match status" value="1"/>
</dbReference>
<dbReference type="InterPro" id="IPR011013">
    <property type="entry name" value="Gal_mutarotase_sf_dom"/>
</dbReference>
<dbReference type="SUPFAM" id="SSF48208">
    <property type="entry name" value="Six-hairpin glycosidases"/>
    <property type="match status" value="1"/>
</dbReference>
<keyword evidence="1" id="KW-0328">Glycosyltransferase</keyword>
<evidence type="ECO:0008006" key="8">
    <source>
        <dbReference type="Google" id="ProtNLM"/>
    </source>
</evidence>
<dbReference type="AlphaFoldDB" id="A0A0S7XPQ9"/>
<evidence type="ECO:0000259" key="3">
    <source>
        <dbReference type="Pfam" id="PF03633"/>
    </source>
</evidence>
<protein>
    <recommendedName>
        <fullName evidence="8">Glycosyl transferase family 36</fullName>
    </recommendedName>
</protein>
<feature type="domain" description="Glycosyl hydrolase 94 supersandwich" evidence="4">
    <location>
        <begin position="1"/>
        <end position="166"/>
    </location>
</feature>
<evidence type="ECO:0000259" key="4">
    <source>
        <dbReference type="Pfam" id="PF06165"/>
    </source>
</evidence>
<evidence type="ECO:0000259" key="5">
    <source>
        <dbReference type="Pfam" id="PF17167"/>
    </source>
</evidence>
<feature type="domain" description="Glycoside hydrolase family 65 C-terminal" evidence="3">
    <location>
        <begin position="585"/>
        <end position="625"/>
    </location>
</feature>
<dbReference type="InterPro" id="IPR052047">
    <property type="entry name" value="GH94_Enzymes"/>
</dbReference>
<proteinExistence type="predicted"/>
<reference evidence="6 7" key="1">
    <citation type="journal article" date="2015" name="Microbiome">
        <title>Genomic resolution of linkages in carbon, nitrogen, and sulfur cycling among widespread estuary sediment bacteria.</title>
        <authorList>
            <person name="Baker B.J."/>
            <person name="Lazar C.S."/>
            <person name="Teske A.P."/>
            <person name="Dick G.J."/>
        </authorList>
    </citation>
    <scope>NUCLEOTIDE SEQUENCE [LARGE SCALE GENOMIC DNA]</scope>
    <source>
        <strain evidence="6">DG_56</strain>
    </source>
</reference>
<comment type="caution">
    <text evidence="6">The sequence shown here is derived from an EMBL/GenBank/DDBJ whole genome shotgun (WGS) entry which is preliminary data.</text>
</comment>
<dbReference type="Pfam" id="PF17167">
    <property type="entry name" value="Glyco_hydro_94"/>
    <property type="match status" value="1"/>
</dbReference>
<dbReference type="GO" id="GO:0016757">
    <property type="term" value="F:glycosyltransferase activity"/>
    <property type="evidence" value="ECO:0007669"/>
    <property type="project" value="UniProtKB-KW"/>
</dbReference>
<dbReference type="InterPro" id="IPR037018">
    <property type="entry name" value="GH65_N"/>
</dbReference>
<accession>A0A0S7XPQ9</accession>
<name>A0A0S7XPQ9_9BACT</name>
<gene>
    <name evidence="6" type="ORF">AMK68_02175</name>
</gene>
<sequence>NCEIWMINVANRSDRPRHLRMFTFVQWCLGNYAFQLVESAFAHLFNEVMCEDGIIFAESRFWNVTPPGEPMPNHAWDKCAFMGGDFEVAGFDCSGEDFIGMYRSWNCPEVVEIGQCRNSIARGREAVGVLQRNFDIPVGLHRSSVVVVGLAPSRRAAAELVAKYQQEGVVLREFERVREYWDDYLRRVTVSTPSSDFDLSVNVWNKYQAWVTSRWSRMDSYYIGGGSIIGHRDSWQDMLGVLVAEPDWVRERISYLLRHQYSDGGTLHNWDPRTDLGVRTGHSDDPLWIAHGLSEYLRETGDFSLLDESVPFYDQGEGRVYDHLTRALDLALGRLSPRGLPLIMVADWNDGLDQIGREGRGESVMVGEHLCWMLKETAEICQRRNDPARAARYRKAAAELARNVNEIAWDGDWYWRATTDDGEVLGGAGCAFGSIYLNAQSWAVLSGVATGERAIRCMDAVWRELDTKAGPALFLPAYRDPNGRIGIITRFAPGTKENGTIFNHSVAWAVIAETILGRGGRAHEMWHKNSFLTRGRDADYRAEPYVYAEYIHGPDSTRYGQGEFTWLTGTAAWMWRACLDHILGLRPTYDGLLINPCIPAEWDGYRVRRPFRGDVYEVEVQNPGHAETGVREIVVDDKPIEGDLLPIFGDGETHAVRAVMGR</sequence>
<dbReference type="Pfam" id="PF06165">
    <property type="entry name" value="GH94_b-supersand"/>
    <property type="match status" value="1"/>
</dbReference>
<keyword evidence="2" id="KW-0808">Transferase</keyword>
<dbReference type="PANTHER" id="PTHR37469">
    <property type="entry name" value="CELLOBIONIC ACID PHOSPHORYLASE-RELATED"/>
    <property type="match status" value="1"/>
</dbReference>
<dbReference type="InterPro" id="IPR008928">
    <property type="entry name" value="6-hairpin_glycosidase_sf"/>
</dbReference>
<evidence type="ECO:0000313" key="6">
    <source>
        <dbReference type="EMBL" id="KPJ64187.1"/>
    </source>
</evidence>
<feature type="domain" description="Glycosyl hydrolase 94 catalytic" evidence="5">
    <location>
        <begin position="180"/>
        <end position="584"/>
    </location>
</feature>
<dbReference type="Pfam" id="PF03633">
    <property type="entry name" value="Glyco_hydro_65C"/>
    <property type="match status" value="1"/>
</dbReference>
<dbReference type="InterPro" id="IPR033432">
    <property type="entry name" value="GH94_catalytic"/>
</dbReference>
<evidence type="ECO:0000256" key="2">
    <source>
        <dbReference type="ARBA" id="ARBA00022679"/>
    </source>
</evidence>
<dbReference type="PANTHER" id="PTHR37469:SF2">
    <property type="entry name" value="CELLOBIONIC ACID PHOSPHORYLASE"/>
    <property type="match status" value="1"/>
</dbReference>